<protein>
    <submittedName>
        <fullName evidence="2">Uncharacterized protein</fullName>
    </submittedName>
</protein>
<organism evidence="2 3">
    <name type="scientific">Bacteroides stercoris</name>
    <dbReference type="NCBI Taxonomy" id="46506"/>
    <lineage>
        <taxon>Bacteria</taxon>
        <taxon>Pseudomonadati</taxon>
        <taxon>Bacteroidota</taxon>
        <taxon>Bacteroidia</taxon>
        <taxon>Bacteroidales</taxon>
        <taxon>Bacteroidaceae</taxon>
        <taxon>Bacteroides</taxon>
    </lineage>
</organism>
<feature type="transmembrane region" description="Helical" evidence="1">
    <location>
        <begin position="89"/>
        <end position="113"/>
    </location>
</feature>
<reference evidence="2 3" key="1">
    <citation type="submission" date="2018-08" db="EMBL/GenBank/DDBJ databases">
        <title>A genome reference for cultivated species of the human gut microbiota.</title>
        <authorList>
            <person name="Zou Y."/>
            <person name="Xue W."/>
            <person name="Luo G."/>
        </authorList>
    </citation>
    <scope>NUCLEOTIDE SEQUENCE [LARGE SCALE GENOMIC DNA]</scope>
    <source>
        <strain evidence="2 3">TF03-6</strain>
    </source>
</reference>
<dbReference type="AlphaFoldDB" id="A0A3E4ULM7"/>
<comment type="caution">
    <text evidence="2">The sequence shown here is derived from an EMBL/GenBank/DDBJ whole genome shotgun (WGS) entry which is preliminary data.</text>
</comment>
<keyword evidence="1" id="KW-1133">Transmembrane helix</keyword>
<evidence type="ECO:0000313" key="2">
    <source>
        <dbReference type="EMBL" id="RGM11480.1"/>
    </source>
</evidence>
<accession>A0A3E4ULM7</accession>
<name>A0A3E4ULM7_BACSE</name>
<evidence type="ECO:0000256" key="1">
    <source>
        <dbReference type="SAM" id="Phobius"/>
    </source>
</evidence>
<feature type="transmembrane region" description="Helical" evidence="1">
    <location>
        <begin position="52"/>
        <end position="69"/>
    </location>
</feature>
<proteinExistence type="predicted"/>
<dbReference type="EMBL" id="QSSV01000017">
    <property type="protein sequence ID" value="RGM11480.1"/>
    <property type="molecule type" value="Genomic_DNA"/>
</dbReference>
<feature type="transmembrane region" description="Helical" evidence="1">
    <location>
        <begin position="12"/>
        <end position="31"/>
    </location>
</feature>
<gene>
    <name evidence="2" type="ORF">DXC34_13285</name>
</gene>
<sequence>MDISPKDIIIPIATAILGVALPLLLGVIQRIDEKYESTRLMKQFINERATKCFGGILVATILLLFYLLIAPPNKNDFGIFTEYVNNSAVIIATVACVLLCFSFFKVIWLIYIYHNPINLQEHLLKGKIKIETRQAWFEFFVSMLKQDNVNVLSKGFGSLYEWCIELRKGNEWKEIQYPKEFYDGIIALNEKLCSQKKKVVSISNGNDALKIFFDDTQLTIIHPLTFNKIWIGLNQQLYYNRKDLILEYWGAAHQHFSFYMKQYYEGERITHLGKTITITREQAVLRHKSRMDFKEFHIAFGGLLLYKKEYELLNHILFYTNTQPPVYHLIPGRLSEIIPVYMELLSFKPENVMKYESRYPFIDLHDGIRNDNIINGYIQRYLILTMFRLFQLIPAYTSDNFFELPGLPSSLSDKQEWINSIPILIEKLEKDTTIPEIVEKILPMEAGELYMAKKKLISLSESLLENLKTAMIQQKESLPLSQEKTQKFSHTISKMIEYEFSTYWSIFPQISVEDDAMPSNCIIYNDPIVKYEIEPTEAYADDQTMGYSNLNEVFAQNIIYEFRYKWLWHFARQKSQSYNLTAKNVAEALKKMNLNKEKHVILGFRVNWYSCFQELEKCDESKLVTPDGIVLYDLPSEYNTDFNNVVVIMNKEDLPQLLFKKPEVPETEKYKLECINQKYNLYASILKLNENPDLMEKYREIGTHTEEQLQQSVLMSAELNVKVSWKPNIKMVLIKISDSHKGNDDLSNITPFENDEK</sequence>
<dbReference type="RefSeq" id="WP_117742186.1">
    <property type="nucleotide sequence ID" value="NZ_QSSV01000017.1"/>
</dbReference>
<keyword evidence="1" id="KW-0472">Membrane</keyword>
<evidence type="ECO:0000313" key="3">
    <source>
        <dbReference type="Proteomes" id="UP000261223"/>
    </source>
</evidence>
<dbReference type="Proteomes" id="UP000261223">
    <property type="component" value="Unassembled WGS sequence"/>
</dbReference>
<keyword evidence="1" id="KW-0812">Transmembrane</keyword>